<keyword evidence="3" id="KW-0560">Oxidoreductase</keyword>
<comment type="similarity">
    <text evidence="1">Belongs to the short-chain dehydrogenases/reductases (SDR) family.</text>
</comment>
<accession>A0ABR4ADV1</accession>
<dbReference type="PANTHER" id="PTHR44229">
    <property type="entry name" value="15-HYDROXYPROSTAGLANDIN DEHYDROGENASE [NAD(+)]"/>
    <property type="match status" value="1"/>
</dbReference>
<evidence type="ECO:0000256" key="1">
    <source>
        <dbReference type="ARBA" id="ARBA00006484"/>
    </source>
</evidence>
<dbReference type="InterPro" id="IPR020904">
    <property type="entry name" value="Sc_DH/Rdtase_CS"/>
</dbReference>
<comment type="caution">
    <text evidence="4">The sequence shown here is derived from an EMBL/GenBank/DDBJ whole genome shotgun (WGS) entry which is preliminary data.</text>
</comment>
<sequence length="221" mass="23832">MPPSTDSPISNRYASLDINLTHPIRTTQLALAYFLSTKSKNHTKPFPKAIIHISSVAGQLTPVAAPIYNVTKHGISAFVRSLAPLDKQLGVRVTAVAPGVIKTPLWTDNPDKLRLITKEDQWVTPEFVAEVMASLVEQPVVEVDAGGMESAQPTRTGDARERTRKVPVEGGMILEVAKSKVRVVEQFNDPGPSGEGNTVGNRSIADDEIFEALGSGKWGVV</sequence>
<dbReference type="PANTHER" id="PTHR44229:SF4">
    <property type="entry name" value="15-HYDROXYPROSTAGLANDIN DEHYDROGENASE [NAD(+)]"/>
    <property type="match status" value="1"/>
</dbReference>
<dbReference type="InterPro" id="IPR036291">
    <property type="entry name" value="NAD(P)-bd_dom_sf"/>
</dbReference>
<keyword evidence="2" id="KW-0521">NADP</keyword>
<gene>
    <name evidence="4" type="ORF">N7G274_003483</name>
</gene>
<evidence type="ECO:0000256" key="2">
    <source>
        <dbReference type="ARBA" id="ARBA00022857"/>
    </source>
</evidence>
<dbReference type="PRINTS" id="PR00081">
    <property type="entry name" value="GDHRDH"/>
</dbReference>
<reference evidence="4 5" key="1">
    <citation type="submission" date="2024-09" db="EMBL/GenBank/DDBJ databases">
        <title>Rethinking Asexuality: The Enigmatic Case of Functional Sexual Genes in Lepraria (Stereocaulaceae).</title>
        <authorList>
            <person name="Doellman M."/>
            <person name="Sun Y."/>
            <person name="Barcenas-Pena A."/>
            <person name="Lumbsch H.T."/>
            <person name="Grewe F."/>
        </authorList>
    </citation>
    <scope>NUCLEOTIDE SEQUENCE [LARGE SCALE GENOMIC DNA]</scope>
    <source>
        <strain evidence="4 5">Mercado 3170</strain>
    </source>
</reference>
<evidence type="ECO:0008006" key="6">
    <source>
        <dbReference type="Google" id="ProtNLM"/>
    </source>
</evidence>
<organism evidence="4 5">
    <name type="scientific">Stereocaulon virgatum</name>
    <dbReference type="NCBI Taxonomy" id="373712"/>
    <lineage>
        <taxon>Eukaryota</taxon>
        <taxon>Fungi</taxon>
        <taxon>Dikarya</taxon>
        <taxon>Ascomycota</taxon>
        <taxon>Pezizomycotina</taxon>
        <taxon>Lecanoromycetes</taxon>
        <taxon>OSLEUM clade</taxon>
        <taxon>Lecanoromycetidae</taxon>
        <taxon>Lecanorales</taxon>
        <taxon>Lecanorineae</taxon>
        <taxon>Stereocaulaceae</taxon>
        <taxon>Stereocaulon</taxon>
    </lineage>
</organism>
<name>A0ABR4ADV1_9LECA</name>
<dbReference type="Pfam" id="PF00106">
    <property type="entry name" value="adh_short"/>
    <property type="match status" value="1"/>
</dbReference>
<proteinExistence type="inferred from homology"/>
<evidence type="ECO:0000313" key="4">
    <source>
        <dbReference type="EMBL" id="KAL2043963.1"/>
    </source>
</evidence>
<evidence type="ECO:0000313" key="5">
    <source>
        <dbReference type="Proteomes" id="UP001590950"/>
    </source>
</evidence>
<keyword evidence="5" id="KW-1185">Reference proteome</keyword>
<dbReference type="EMBL" id="JBEFKJ010000010">
    <property type="protein sequence ID" value="KAL2043963.1"/>
    <property type="molecule type" value="Genomic_DNA"/>
</dbReference>
<dbReference type="SUPFAM" id="SSF51735">
    <property type="entry name" value="NAD(P)-binding Rossmann-fold domains"/>
    <property type="match status" value="1"/>
</dbReference>
<dbReference type="Gene3D" id="3.40.50.720">
    <property type="entry name" value="NAD(P)-binding Rossmann-like Domain"/>
    <property type="match status" value="1"/>
</dbReference>
<dbReference type="Proteomes" id="UP001590950">
    <property type="component" value="Unassembled WGS sequence"/>
</dbReference>
<protein>
    <recommendedName>
        <fullName evidence="6">NAD(P)-binding protein</fullName>
    </recommendedName>
</protein>
<dbReference type="InterPro" id="IPR002347">
    <property type="entry name" value="SDR_fam"/>
</dbReference>
<dbReference type="PROSITE" id="PS00061">
    <property type="entry name" value="ADH_SHORT"/>
    <property type="match status" value="1"/>
</dbReference>
<evidence type="ECO:0000256" key="3">
    <source>
        <dbReference type="ARBA" id="ARBA00023002"/>
    </source>
</evidence>